<proteinExistence type="predicted"/>
<evidence type="ECO:0000259" key="1">
    <source>
        <dbReference type="PROSITE" id="PS50181"/>
    </source>
</evidence>
<protein>
    <submittedName>
        <fullName evidence="2">Uncharacterized protein, isoform A</fullName>
    </submittedName>
</protein>
<dbReference type="SUPFAM" id="SSF81383">
    <property type="entry name" value="F-box domain"/>
    <property type="match status" value="1"/>
</dbReference>
<dbReference type="OrthoDB" id="7847601at2759"/>
<reference evidence="2 3" key="1">
    <citation type="journal article" date="2007" name="Nature">
        <title>Evolution of genes and genomes on the Drosophila phylogeny.</title>
        <authorList>
            <consortium name="Drosophila 12 Genomes Consortium"/>
            <person name="Clark A.G."/>
            <person name="Eisen M.B."/>
            <person name="Smith D.R."/>
            <person name="Bergman C.M."/>
            <person name="Oliver B."/>
            <person name="Markow T.A."/>
            <person name="Kaufman T.C."/>
            <person name="Kellis M."/>
            <person name="Gelbart W."/>
            <person name="Iyer V.N."/>
            <person name="Pollard D.A."/>
            <person name="Sackton T.B."/>
            <person name="Larracuente A.M."/>
            <person name="Singh N.D."/>
            <person name="Abad J.P."/>
            <person name="Abt D.N."/>
            <person name="Adryan B."/>
            <person name="Aguade M."/>
            <person name="Akashi H."/>
            <person name="Anderson W.W."/>
            <person name="Aquadro C.F."/>
            <person name="Ardell D.H."/>
            <person name="Arguello R."/>
            <person name="Artieri C.G."/>
            <person name="Barbash D.A."/>
            <person name="Barker D."/>
            <person name="Barsanti P."/>
            <person name="Batterham P."/>
            <person name="Batzoglou S."/>
            <person name="Begun D."/>
            <person name="Bhutkar A."/>
            <person name="Blanco E."/>
            <person name="Bosak S.A."/>
            <person name="Bradley R.K."/>
            <person name="Brand A.D."/>
            <person name="Brent M.R."/>
            <person name="Brooks A.N."/>
            <person name="Brown R.H."/>
            <person name="Butlin R.K."/>
            <person name="Caggese C."/>
            <person name="Calvi B.R."/>
            <person name="Bernardo de Carvalho A."/>
            <person name="Caspi A."/>
            <person name="Castrezana S."/>
            <person name="Celniker S.E."/>
            <person name="Chang J.L."/>
            <person name="Chapple C."/>
            <person name="Chatterji S."/>
            <person name="Chinwalla A."/>
            <person name="Civetta A."/>
            <person name="Clifton S.W."/>
            <person name="Comeron J.M."/>
            <person name="Costello J.C."/>
            <person name="Coyne J.A."/>
            <person name="Daub J."/>
            <person name="David R.G."/>
            <person name="Delcher A.L."/>
            <person name="Delehaunty K."/>
            <person name="Do C.B."/>
            <person name="Ebling H."/>
            <person name="Edwards K."/>
            <person name="Eickbush T."/>
            <person name="Evans J.D."/>
            <person name="Filipski A."/>
            <person name="Findeiss S."/>
            <person name="Freyhult E."/>
            <person name="Fulton L."/>
            <person name="Fulton R."/>
            <person name="Garcia A.C."/>
            <person name="Gardiner A."/>
            <person name="Garfield D.A."/>
            <person name="Garvin B.E."/>
            <person name="Gibson G."/>
            <person name="Gilbert D."/>
            <person name="Gnerre S."/>
            <person name="Godfrey J."/>
            <person name="Good R."/>
            <person name="Gotea V."/>
            <person name="Gravely B."/>
            <person name="Greenberg A.J."/>
            <person name="Griffiths-Jones S."/>
            <person name="Gross S."/>
            <person name="Guigo R."/>
            <person name="Gustafson E.A."/>
            <person name="Haerty W."/>
            <person name="Hahn M.W."/>
            <person name="Halligan D.L."/>
            <person name="Halpern A.L."/>
            <person name="Halter G.M."/>
            <person name="Han M.V."/>
            <person name="Heger A."/>
            <person name="Hillier L."/>
            <person name="Hinrichs A.S."/>
            <person name="Holmes I."/>
            <person name="Hoskins R.A."/>
            <person name="Hubisz M.J."/>
            <person name="Hultmark D."/>
            <person name="Huntley M.A."/>
            <person name="Jaffe D.B."/>
            <person name="Jagadeeshan S."/>
            <person name="Jeck W.R."/>
            <person name="Johnson J."/>
            <person name="Jones C.D."/>
            <person name="Jordan W.C."/>
            <person name="Karpen G.H."/>
            <person name="Kataoka E."/>
            <person name="Keightley P.D."/>
            <person name="Kheradpour P."/>
            <person name="Kirkness E.F."/>
            <person name="Koerich L.B."/>
            <person name="Kristiansen K."/>
            <person name="Kudrna D."/>
            <person name="Kulathinal R.J."/>
            <person name="Kumar S."/>
            <person name="Kwok R."/>
            <person name="Lander E."/>
            <person name="Langley C.H."/>
            <person name="Lapoint R."/>
            <person name="Lazzaro B.P."/>
            <person name="Lee S.J."/>
            <person name="Levesque L."/>
            <person name="Li R."/>
            <person name="Lin C.F."/>
            <person name="Lin M.F."/>
            <person name="Lindblad-Toh K."/>
            <person name="Llopart A."/>
            <person name="Long M."/>
            <person name="Low L."/>
            <person name="Lozovsky E."/>
            <person name="Lu J."/>
            <person name="Luo M."/>
            <person name="Machado C.A."/>
            <person name="Makalowski W."/>
            <person name="Marzo M."/>
            <person name="Matsuda M."/>
            <person name="Matzkin L."/>
            <person name="McAllister B."/>
            <person name="McBride C.S."/>
            <person name="McKernan B."/>
            <person name="McKernan K."/>
            <person name="Mendez-Lago M."/>
            <person name="Minx P."/>
            <person name="Mollenhauer M.U."/>
            <person name="Montooth K."/>
            <person name="Mount S.M."/>
            <person name="Mu X."/>
            <person name="Myers E."/>
            <person name="Negre B."/>
            <person name="Newfeld S."/>
            <person name="Nielsen R."/>
            <person name="Noor M.A."/>
            <person name="O'Grady P."/>
            <person name="Pachter L."/>
            <person name="Papaceit M."/>
            <person name="Parisi M.J."/>
            <person name="Parisi M."/>
            <person name="Parts L."/>
            <person name="Pedersen J.S."/>
            <person name="Pesole G."/>
            <person name="Phillippy A.M."/>
            <person name="Ponting C.P."/>
            <person name="Pop M."/>
            <person name="Porcelli D."/>
            <person name="Powell J.R."/>
            <person name="Prohaska S."/>
            <person name="Pruitt K."/>
            <person name="Puig M."/>
            <person name="Quesneville H."/>
            <person name="Ram K.R."/>
            <person name="Rand D."/>
            <person name="Rasmussen M.D."/>
            <person name="Reed L.K."/>
            <person name="Reenan R."/>
            <person name="Reily A."/>
            <person name="Remington K.A."/>
            <person name="Rieger T.T."/>
            <person name="Ritchie M.G."/>
            <person name="Robin C."/>
            <person name="Rogers Y.H."/>
            <person name="Rohde C."/>
            <person name="Rozas J."/>
            <person name="Rubenfield M.J."/>
            <person name="Ruiz A."/>
            <person name="Russo S."/>
            <person name="Salzberg S.L."/>
            <person name="Sanchez-Gracia A."/>
            <person name="Saranga D.J."/>
            <person name="Sato H."/>
            <person name="Schaeffer S.W."/>
            <person name="Schatz M.C."/>
            <person name="Schlenke T."/>
            <person name="Schwartz R."/>
            <person name="Segarra C."/>
            <person name="Singh R.S."/>
            <person name="Sirot L."/>
            <person name="Sirota M."/>
            <person name="Sisneros N.B."/>
            <person name="Smith C.D."/>
            <person name="Smith T.F."/>
            <person name="Spieth J."/>
            <person name="Stage D.E."/>
            <person name="Stark A."/>
            <person name="Stephan W."/>
            <person name="Strausberg R.L."/>
            <person name="Strempel S."/>
            <person name="Sturgill D."/>
            <person name="Sutton G."/>
            <person name="Sutton G.G."/>
            <person name="Tao W."/>
            <person name="Teichmann S."/>
            <person name="Tobari Y.N."/>
            <person name="Tomimura Y."/>
            <person name="Tsolas J.M."/>
            <person name="Valente V.L."/>
            <person name="Venter E."/>
            <person name="Venter J.C."/>
            <person name="Vicario S."/>
            <person name="Vieira F.G."/>
            <person name="Vilella A.J."/>
            <person name="Villasante A."/>
            <person name="Walenz B."/>
            <person name="Wang J."/>
            <person name="Wasserman M."/>
            <person name="Watts T."/>
            <person name="Wilson D."/>
            <person name="Wilson R.K."/>
            <person name="Wing R.A."/>
            <person name="Wolfner M.F."/>
            <person name="Wong A."/>
            <person name="Wong G.K."/>
            <person name="Wu C.I."/>
            <person name="Wu G."/>
            <person name="Yamamoto D."/>
            <person name="Yang H.P."/>
            <person name="Yang S.P."/>
            <person name="Yorke J.A."/>
            <person name="Yoshida K."/>
            <person name="Zdobnov E."/>
            <person name="Zhang P."/>
            <person name="Zhang Y."/>
            <person name="Zimin A.V."/>
            <person name="Baldwin J."/>
            <person name="Abdouelleil A."/>
            <person name="Abdulkadir J."/>
            <person name="Abebe A."/>
            <person name="Abera B."/>
            <person name="Abreu J."/>
            <person name="Acer S.C."/>
            <person name="Aftuck L."/>
            <person name="Alexander A."/>
            <person name="An P."/>
            <person name="Anderson E."/>
            <person name="Anderson S."/>
            <person name="Arachi H."/>
            <person name="Azer M."/>
            <person name="Bachantsang P."/>
            <person name="Barry A."/>
            <person name="Bayul T."/>
            <person name="Berlin A."/>
            <person name="Bessette D."/>
            <person name="Bloom T."/>
            <person name="Blye J."/>
            <person name="Boguslavskiy L."/>
            <person name="Bonnet C."/>
            <person name="Boukhgalter B."/>
            <person name="Bourzgui I."/>
            <person name="Brown A."/>
            <person name="Cahill P."/>
            <person name="Channer S."/>
            <person name="Cheshatsang Y."/>
            <person name="Chuda L."/>
            <person name="Citroen M."/>
            <person name="Collymore A."/>
            <person name="Cooke P."/>
            <person name="Costello M."/>
            <person name="D'Aco K."/>
            <person name="Daza R."/>
            <person name="De Haan G."/>
            <person name="DeGray S."/>
            <person name="DeMaso C."/>
            <person name="Dhargay N."/>
            <person name="Dooley K."/>
            <person name="Dooley E."/>
            <person name="Doricent M."/>
            <person name="Dorje P."/>
            <person name="Dorjee K."/>
            <person name="Dupes A."/>
            <person name="Elong R."/>
            <person name="Falk J."/>
            <person name="Farina A."/>
            <person name="Faro S."/>
            <person name="Ferguson D."/>
            <person name="Fisher S."/>
            <person name="Foley C.D."/>
            <person name="Franke A."/>
            <person name="Friedrich D."/>
            <person name="Gadbois L."/>
            <person name="Gearin G."/>
            <person name="Gearin C.R."/>
            <person name="Giannoukos G."/>
            <person name="Goode T."/>
            <person name="Graham J."/>
            <person name="Grandbois E."/>
            <person name="Grewal S."/>
            <person name="Gyaltsen K."/>
            <person name="Hafez N."/>
            <person name="Hagos B."/>
            <person name="Hall J."/>
            <person name="Henson C."/>
            <person name="Hollinger A."/>
            <person name="Honan T."/>
            <person name="Huard M.D."/>
            <person name="Hughes L."/>
            <person name="Hurhula B."/>
            <person name="Husby M.E."/>
            <person name="Kamat A."/>
            <person name="Kanga B."/>
            <person name="Kashin S."/>
            <person name="Khazanovich D."/>
            <person name="Kisner P."/>
            <person name="Lance K."/>
            <person name="Lara M."/>
            <person name="Lee W."/>
            <person name="Lennon N."/>
            <person name="Letendre F."/>
            <person name="LeVine R."/>
            <person name="Lipovsky A."/>
            <person name="Liu X."/>
            <person name="Liu J."/>
            <person name="Liu S."/>
            <person name="Lokyitsang T."/>
            <person name="Lokyitsang Y."/>
            <person name="Lubonja R."/>
            <person name="Lui A."/>
            <person name="MacDonald P."/>
            <person name="Magnisalis V."/>
            <person name="Maru K."/>
            <person name="Matthews C."/>
            <person name="McCusker W."/>
            <person name="McDonough S."/>
            <person name="Mehta T."/>
            <person name="Meldrim J."/>
            <person name="Meneus L."/>
            <person name="Mihai O."/>
            <person name="Mihalev A."/>
            <person name="Mihova T."/>
            <person name="Mittelman R."/>
            <person name="Mlenga V."/>
            <person name="Montmayeur A."/>
            <person name="Mulrain L."/>
            <person name="Navidi A."/>
            <person name="Naylor J."/>
            <person name="Negash T."/>
            <person name="Nguyen T."/>
            <person name="Nguyen N."/>
            <person name="Nicol R."/>
            <person name="Norbu C."/>
            <person name="Norbu N."/>
            <person name="Novod N."/>
            <person name="O'Neill B."/>
            <person name="Osman S."/>
            <person name="Markiewicz E."/>
            <person name="Oyono O.L."/>
            <person name="Patti C."/>
            <person name="Phunkhang P."/>
            <person name="Pierre F."/>
            <person name="Priest M."/>
            <person name="Raghuraman S."/>
            <person name="Rege F."/>
            <person name="Reyes R."/>
            <person name="Rise C."/>
            <person name="Rogov P."/>
            <person name="Ross K."/>
            <person name="Ryan E."/>
            <person name="Settipalli S."/>
            <person name="Shea T."/>
            <person name="Sherpa N."/>
            <person name="Shi L."/>
            <person name="Shih D."/>
            <person name="Sparrow T."/>
            <person name="Spaulding J."/>
            <person name="Stalker J."/>
            <person name="Stange-Thomann N."/>
            <person name="Stavropoulos S."/>
            <person name="Stone C."/>
            <person name="Strader C."/>
            <person name="Tesfaye S."/>
            <person name="Thomson T."/>
            <person name="Thoulutsang Y."/>
            <person name="Thoulutsang D."/>
            <person name="Topham K."/>
            <person name="Topping I."/>
            <person name="Tsamla T."/>
            <person name="Vassiliev H."/>
            <person name="Vo A."/>
            <person name="Wangchuk T."/>
            <person name="Wangdi T."/>
            <person name="Weiand M."/>
            <person name="Wilkinson J."/>
            <person name="Wilson A."/>
            <person name="Yadav S."/>
            <person name="Young G."/>
            <person name="Yu Q."/>
            <person name="Zembek L."/>
            <person name="Zhong D."/>
            <person name="Zimmer A."/>
            <person name="Zwirko Z."/>
            <person name="Jaffe D.B."/>
            <person name="Alvarez P."/>
            <person name="Brockman W."/>
            <person name="Butler J."/>
            <person name="Chin C."/>
            <person name="Gnerre S."/>
            <person name="Grabherr M."/>
            <person name="Kleber M."/>
            <person name="Mauceli E."/>
            <person name="MacCallum I."/>
        </authorList>
    </citation>
    <scope>NUCLEOTIDE SEQUENCE [LARGE SCALE GENOMIC DNA]</scope>
    <source>
        <strain evidence="3">Tucson 15010-1051.87</strain>
    </source>
</reference>
<dbReference type="STRING" id="7244.B4M0Z4"/>
<dbReference type="InterPro" id="IPR036047">
    <property type="entry name" value="F-box-like_dom_sf"/>
</dbReference>
<dbReference type="PROSITE" id="PS50181">
    <property type="entry name" value="FBOX"/>
    <property type="match status" value="1"/>
</dbReference>
<dbReference type="Pfam" id="PF00646">
    <property type="entry name" value="F-box"/>
    <property type="match status" value="1"/>
</dbReference>
<evidence type="ECO:0000313" key="3">
    <source>
        <dbReference type="Proteomes" id="UP000008792"/>
    </source>
</evidence>
<dbReference type="AlphaFoldDB" id="B4M0Z4"/>
<dbReference type="InterPro" id="IPR032675">
    <property type="entry name" value="LRR_dom_sf"/>
</dbReference>
<dbReference type="EMBL" id="CH940650">
    <property type="protein sequence ID" value="EDW67405.2"/>
    <property type="molecule type" value="Genomic_DNA"/>
</dbReference>
<organism evidence="2 3">
    <name type="scientific">Drosophila virilis</name>
    <name type="common">Fruit fly</name>
    <dbReference type="NCBI Taxonomy" id="7244"/>
    <lineage>
        <taxon>Eukaryota</taxon>
        <taxon>Metazoa</taxon>
        <taxon>Ecdysozoa</taxon>
        <taxon>Arthropoda</taxon>
        <taxon>Hexapoda</taxon>
        <taxon>Insecta</taxon>
        <taxon>Pterygota</taxon>
        <taxon>Neoptera</taxon>
        <taxon>Endopterygota</taxon>
        <taxon>Diptera</taxon>
        <taxon>Brachycera</taxon>
        <taxon>Muscomorpha</taxon>
        <taxon>Ephydroidea</taxon>
        <taxon>Drosophilidae</taxon>
        <taxon>Drosophila</taxon>
    </lineage>
</organism>
<dbReference type="Proteomes" id="UP000008792">
    <property type="component" value="Unassembled WGS sequence"/>
</dbReference>
<keyword evidence="3" id="KW-1185">Reference proteome</keyword>
<dbReference type="Gene3D" id="3.80.10.10">
    <property type="entry name" value="Ribonuclease Inhibitor"/>
    <property type="match status" value="1"/>
</dbReference>
<dbReference type="CDD" id="cd09917">
    <property type="entry name" value="F-box_SF"/>
    <property type="match status" value="1"/>
</dbReference>
<feature type="domain" description="F-box" evidence="1">
    <location>
        <begin position="3"/>
        <end position="51"/>
    </location>
</feature>
<evidence type="ECO:0000313" key="2">
    <source>
        <dbReference type="EMBL" id="EDW67405.2"/>
    </source>
</evidence>
<sequence>MDSLHIMDMPDECLLRVLQQLDVMSQCNFAFTCQRFMCIYEMMHRQHFRCFTWFEPTNNWTAQQIEAFFRLNGHKMRMLSVSDLHDKYFEQPLLSKANHMINVCVYLKNLRSLILCIDHKLPDIIIEVCKHLHKLENLVIDCASHPNYEFLVLLRRLKSLDIDYFVNPRDKLFQRFAELRPDALEHLRIGSEITMKQGKHIAYLRGLTLLNIYNPCYHFVNGVVLQLANLRVLSITSAQQLRDHDFRHLIMHLKYLATLYVIQCTDLGNDFIFFIIQHLKGHEMRSSNCRRLPFHLELSGTCVSDDINEIEPVNSSHSVLNVVLVGN</sequence>
<dbReference type="InterPro" id="IPR001810">
    <property type="entry name" value="F-box_dom"/>
</dbReference>
<gene>
    <name evidence="2" type="primary">Dvir\GJ23094</name>
    <name evidence="2" type="ORF">Dvir_GJ23094</name>
</gene>
<dbReference type="HOGENOM" id="CLU_895087_0_0_1"/>
<name>B4M0Z4_DROVI</name>
<dbReference type="InParanoid" id="B4M0Z4"/>
<dbReference type="KEGG" id="dvi:6629743"/>
<dbReference type="SUPFAM" id="SSF52047">
    <property type="entry name" value="RNI-like"/>
    <property type="match status" value="1"/>
</dbReference>
<accession>B4M0Z4</accession>